<sequence length="305" mass="34815">MLFTLNESVVRKYIVFLAFFLIWRSTSPLRAEDEPARLSVVTMPGVILLDNDTLAVQDTLEIEITPGEHVLNFYPFHTADVWLPRYLIYPFKIGAAGHRTIDLTRNELLLIRSEPDAAILQYRGRYLGRTPGQFFLLTGTDDSVMVRAPGFQTVPLHFDRLKESGNELFVSLEPQIINEGPEEELQVFQYRSPIRKLMTPELVLSFTAGIALVASGVHFNKEADRHYDRYLRLLGTRAREDAYSKMRRNDRLSKVTIITGDISFGYFGYILIRRFVLPERHNSTGESSGLSLKISGHRAGLAFKF</sequence>
<dbReference type="STRING" id="1817867.A3F83_11060"/>
<keyword evidence="1" id="KW-0472">Membrane</keyword>
<comment type="caution">
    <text evidence="2">The sequence shown here is derived from an EMBL/GenBank/DDBJ whole genome shotgun (WGS) entry which is preliminary data.</text>
</comment>
<name>A0A1F5YX71_9BACT</name>
<evidence type="ECO:0008006" key="4">
    <source>
        <dbReference type="Google" id="ProtNLM"/>
    </source>
</evidence>
<accession>A0A1F5YX71</accession>
<dbReference type="Proteomes" id="UP000179129">
    <property type="component" value="Unassembled WGS sequence"/>
</dbReference>
<keyword evidence="1" id="KW-1133">Transmembrane helix</keyword>
<proteinExistence type="predicted"/>
<dbReference type="EMBL" id="MFIX01000113">
    <property type="protein sequence ID" value="OGG04557.1"/>
    <property type="molecule type" value="Genomic_DNA"/>
</dbReference>
<protein>
    <recommendedName>
        <fullName evidence="4">PEGA domain-containing protein</fullName>
    </recommendedName>
</protein>
<organism evidence="2 3">
    <name type="scientific">Candidatus Glassbacteria bacterium RIFCSPLOWO2_12_FULL_58_11</name>
    <dbReference type="NCBI Taxonomy" id="1817867"/>
    <lineage>
        <taxon>Bacteria</taxon>
        <taxon>Candidatus Glassiibacteriota</taxon>
    </lineage>
</organism>
<reference evidence="2 3" key="1">
    <citation type="journal article" date="2016" name="Nat. Commun.">
        <title>Thousands of microbial genomes shed light on interconnected biogeochemical processes in an aquifer system.</title>
        <authorList>
            <person name="Anantharaman K."/>
            <person name="Brown C.T."/>
            <person name="Hug L.A."/>
            <person name="Sharon I."/>
            <person name="Castelle C.J."/>
            <person name="Probst A.J."/>
            <person name="Thomas B.C."/>
            <person name="Singh A."/>
            <person name="Wilkins M.J."/>
            <person name="Karaoz U."/>
            <person name="Brodie E.L."/>
            <person name="Williams K.H."/>
            <person name="Hubbard S.S."/>
            <person name="Banfield J.F."/>
        </authorList>
    </citation>
    <scope>NUCLEOTIDE SEQUENCE [LARGE SCALE GENOMIC DNA]</scope>
</reference>
<keyword evidence="1" id="KW-0812">Transmembrane</keyword>
<feature type="transmembrane region" description="Helical" evidence="1">
    <location>
        <begin position="202"/>
        <end position="219"/>
    </location>
</feature>
<evidence type="ECO:0000313" key="3">
    <source>
        <dbReference type="Proteomes" id="UP000179129"/>
    </source>
</evidence>
<feature type="transmembrane region" description="Helical" evidence="1">
    <location>
        <begin position="255"/>
        <end position="272"/>
    </location>
</feature>
<dbReference type="AlphaFoldDB" id="A0A1F5YX71"/>
<evidence type="ECO:0000256" key="1">
    <source>
        <dbReference type="SAM" id="Phobius"/>
    </source>
</evidence>
<gene>
    <name evidence="2" type="ORF">A3F83_11060</name>
</gene>
<evidence type="ECO:0000313" key="2">
    <source>
        <dbReference type="EMBL" id="OGG04557.1"/>
    </source>
</evidence>